<dbReference type="SUPFAM" id="SSF46458">
    <property type="entry name" value="Globin-like"/>
    <property type="match status" value="1"/>
</dbReference>
<sequence length="70" mass="7978">MQQSPTNREDEGAESQTTLYQRVGGISYFKDLVDRFYGYVVADAALRPMYPDDLEPGKNNLAMFLVQLWG</sequence>
<dbReference type="InterPro" id="IPR001486">
    <property type="entry name" value="Hemoglobin_trunc"/>
</dbReference>
<evidence type="ECO:0000256" key="1">
    <source>
        <dbReference type="ARBA" id="ARBA00022448"/>
    </source>
</evidence>
<protein>
    <recommendedName>
        <fullName evidence="6">Globin-sensor domain-containing protein</fullName>
    </recommendedName>
</protein>
<dbReference type="InterPro" id="IPR012292">
    <property type="entry name" value="Globin/Proto"/>
</dbReference>
<keyword evidence="3" id="KW-0479">Metal-binding</keyword>
<proteinExistence type="predicted"/>
<accession>A0A382QAM5</accession>
<dbReference type="GO" id="GO:0020037">
    <property type="term" value="F:heme binding"/>
    <property type="evidence" value="ECO:0007669"/>
    <property type="project" value="InterPro"/>
</dbReference>
<organism evidence="5">
    <name type="scientific">marine metagenome</name>
    <dbReference type="NCBI Taxonomy" id="408172"/>
    <lineage>
        <taxon>unclassified sequences</taxon>
        <taxon>metagenomes</taxon>
        <taxon>ecological metagenomes</taxon>
    </lineage>
</organism>
<dbReference type="EMBL" id="UINC01112770">
    <property type="protein sequence ID" value="SVC81945.1"/>
    <property type="molecule type" value="Genomic_DNA"/>
</dbReference>
<dbReference type="Gene3D" id="1.10.490.10">
    <property type="entry name" value="Globins"/>
    <property type="match status" value="1"/>
</dbReference>
<reference evidence="5" key="1">
    <citation type="submission" date="2018-05" db="EMBL/GenBank/DDBJ databases">
        <authorList>
            <person name="Lanie J.A."/>
            <person name="Ng W.-L."/>
            <person name="Kazmierczak K.M."/>
            <person name="Andrzejewski T.M."/>
            <person name="Davidsen T.M."/>
            <person name="Wayne K.J."/>
            <person name="Tettelin H."/>
            <person name="Glass J.I."/>
            <person name="Rusch D."/>
            <person name="Podicherti R."/>
            <person name="Tsui H.-C.T."/>
            <person name="Winkler M.E."/>
        </authorList>
    </citation>
    <scope>NUCLEOTIDE SEQUENCE</scope>
</reference>
<dbReference type="InterPro" id="IPR009050">
    <property type="entry name" value="Globin-like_sf"/>
</dbReference>
<dbReference type="GO" id="GO:0019825">
    <property type="term" value="F:oxygen binding"/>
    <property type="evidence" value="ECO:0007669"/>
    <property type="project" value="InterPro"/>
</dbReference>
<dbReference type="AlphaFoldDB" id="A0A382QAM5"/>
<evidence type="ECO:0008006" key="6">
    <source>
        <dbReference type="Google" id="ProtNLM"/>
    </source>
</evidence>
<evidence type="ECO:0000256" key="2">
    <source>
        <dbReference type="ARBA" id="ARBA00022617"/>
    </source>
</evidence>
<keyword evidence="4" id="KW-0408">Iron</keyword>
<name>A0A382QAM5_9ZZZZ</name>
<gene>
    <name evidence="5" type="ORF">METZ01_LOCUS334799</name>
</gene>
<feature type="non-terminal residue" evidence="5">
    <location>
        <position position="70"/>
    </location>
</feature>
<evidence type="ECO:0000256" key="4">
    <source>
        <dbReference type="ARBA" id="ARBA00023004"/>
    </source>
</evidence>
<dbReference type="GO" id="GO:0046872">
    <property type="term" value="F:metal ion binding"/>
    <property type="evidence" value="ECO:0007669"/>
    <property type="project" value="UniProtKB-KW"/>
</dbReference>
<evidence type="ECO:0000313" key="5">
    <source>
        <dbReference type="EMBL" id="SVC81945.1"/>
    </source>
</evidence>
<keyword evidence="1" id="KW-0813">Transport</keyword>
<dbReference type="Pfam" id="PF01152">
    <property type="entry name" value="Bac_globin"/>
    <property type="match status" value="1"/>
</dbReference>
<evidence type="ECO:0000256" key="3">
    <source>
        <dbReference type="ARBA" id="ARBA00022723"/>
    </source>
</evidence>
<keyword evidence="2" id="KW-0349">Heme</keyword>